<keyword evidence="2" id="KW-0812">Transmembrane</keyword>
<feature type="transmembrane region" description="Helical" evidence="2">
    <location>
        <begin position="26"/>
        <end position="45"/>
    </location>
</feature>
<sequence length="314" mass="35659">MEENVIAKAQDQAQAASNGNRDKSKIYFFIIAIMALLATNVYFYVKYKSSGERLYTLTLQKEKLQIEIDRIEAELDNIDRMNIQEIPSSISEQQDRARQVIAELRKALEDSEVTDRNLIEANAQLELLKSNVSKLMSEINDLRLQNEMLKKENTELQHTVRQAHSKVEKLEQDNISLNEKVVVASSLKVSSITVDGVEKKRNGNLQVQPKAKKADFLQIKFTIADNPLAKKGKKVIFGRVIDPQGNLVASSSDEFYIQGDKMNYSFKESINFTNNGEEYQFLWQDPNGKLKKGAYTVLLYVDDAIMGRASALLK</sequence>
<dbReference type="Gene3D" id="1.20.5.340">
    <property type="match status" value="1"/>
</dbReference>
<accession>A0ABP8R1L2</accession>
<feature type="coiled-coil region" evidence="1">
    <location>
        <begin position="54"/>
        <end position="180"/>
    </location>
</feature>
<keyword evidence="2" id="KW-1133">Transmembrane helix</keyword>
<reference evidence="4" key="1">
    <citation type="journal article" date="2019" name="Int. J. Syst. Evol. Microbiol.">
        <title>The Global Catalogue of Microorganisms (GCM) 10K type strain sequencing project: providing services to taxonomists for standard genome sequencing and annotation.</title>
        <authorList>
            <consortium name="The Broad Institute Genomics Platform"/>
            <consortium name="The Broad Institute Genome Sequencing Center for Infectious Disease"/>
            <person name="Wu L."/>
            <person name="Ma J."/>
        </authorList>
    </citation>
    <scope>NUCLEOTIDE SEQUENCE [LARGE SCALE GENOMIC DNA]</scope>
    <source>
        <strain evidence="4">JCM 17858</strain>
    </source>
</reference>
<dbReference type="EMBL" id="BAABGR010000015">
    <property type="protein sequence ID" value="GAA4515791.1"/>
    <property type="molecule type" value="Genomic_DNA"/>
</dbReference>
<keyword evidence="1" id="KW-0175">Coiled coil</keyword>
<evidence type="ECO:0000313" key="3">
    <source>
        <dbReference type="EMBL" id="GAA4515791.1"/>
    </source>
</evidence>
<evidence type="ECO:0000256" key="1">
    <source>
        <dbReference type="SAM" id="Coils"/>
    </source>
</evidence>
<comment type="caution">
    <text evidence="3">The sequence shown here is derived from an EMBL/GenBank/DDBJ whole genome shotgun (WGS) entry which is preliminary data.</text>
</comment>
<evidence type="ECO:0008006" key="5">
    <source>
        <dbReference type="Google" id="ProtNLM"/>
    </source>
</evidence>
<evidence type="ECO:0000256" key="2">
    <source>
        <dbReference type="SAM" id="Phobius"/>
    </source>
</evidence>
<evidence type="ECO:0000313" key="4">
    <source>
        <dbReference type="Proteomes" id="UP001500394"/>
    </source>
</evidence>
<name>A0ABP8R1L2_9SPHI</name>
<keyword evidence="4" id="KW-1185">Reference proteome</keyword>
<dbReference type="RefSeq" id="WP_345066663.1">
    <property type="nucleotide sequence ID" value="NZ_BAABGR010000015.1"/>
</dbReference>
<protein>
    <recommendedName>
        <fullName evidence="5">Chromosome segregation protein SMC</fullName>
    </recommendedName>
</protein>
<organism evidence="3 4">
    <name type="scientific">Sphingobacterium thermophilum</name>
    <dbReference type="NCBI Taxonomy" id="768534"/>
    <lineage>
        <taxon>Bacteria</taxon>
        <taxon>Pseudomonadati</taxon>
        <taxon>Bacteroidota</taxon>
        <taxon>Sphingobacteriia</taxon>
        <taxon>Sphingobacteriales</taxon>
        <taxon>Sphingobacteriaceae</taxon>
        <taxon>Sphingobacterium</taxon>
    </lineage>
</organism>
<dbReference type="Proteomes" id="UP001500394">
    <property type="component" value="Unassembled WGS sequence"/>
</dbReference>
<proteinExistence type="predicted"/>
<keyword evidence="2" id="KW-0472">Membrane</keyword>
<gene>
    <name evidence="3" type="ORF">GCM10023173_14120</name>
</gene>